<comment type="similarity">
    <text evidence="3">Belongs to the DegT/DnrJ/EryC1 family.</text>
</comment>
<evidence type="ECO:0000256" key="3">
    <source>
        <dbReference type="RuleBase" id="RU004508"/>
    </source>
</evidence>
<dbReference type="Pfam" id="PF01041">
    <property type="entry name" value="DegT_DnrJ_EryC1"/>
    <property type="match status" value="1"/>
</dbReference>
<feature type="modified residue" description="N6-(pyridoxal phosphate)lysine" evidence="2">
    <location>
        <position position="186"/>
    </location>
</feature>
<dbReference type="PIRSF" id="PIRSF000390">
    <property type="entry name" value="PLP_StrS"/>
    <property type="match status" value="1"/>
</dbReference>
<dbReference type="SUPFAM" id="SSF53383">
    <property type="entry name" value="PLP-dependent transferases"/>
    <property type="match status" value="1"/>
</dbReference>
<dbReference type="InterPro" id="IPR015421">
    <property type="entry name" value="PyrdxlP-dep_Trfase_major"/>
</dbReference>
<dbReference type="PANTHER" id="PTHR30244">
    <property type="entry name" value="TRANSAMINASE"/>
    <property type="match status" value="1"/>
</dbReference>
<evidence type="ECO:0008006" key="6">
    <source>
        <dbReference type="Google" id="ProtNLM"/>
    </source>
</evidence>
<reference evidence="4 5" key="1">
    <citation type="submission" date="2017-09" db="EMBL/GenBank/DDBJ databases">
        <title>Depth-based differentiation of microbial function through sediment-hosted aquifers and enrichment of novel symbionts in the deep terrestrial subsurface.</title>
        <authorList>
            <person name="Probst A.J."/>
            <person name="Ladd B."/>
            <person name="Jarett J.K."/>
            <person name="Geller-Mcgrath D.E."/>
            <person name="Sieber C.M."/>
            <person name="Emerson J.B."/>
            <person name="Anantharaman K."/>
            <person name="Thomas B.C."/>
            <person name="Malmstrom R."/>
            <person name="Stieglmeier M."/>
            <person name="Klingl A."/>
            <person name="Woyke T."/>
            <person name="Ryan C.M."/>
            <person name="Banfield J.F."/>
        </authorList>
    </citation>
    <scope>NUCLEOTIDE SEQUENCE [LARGE SCALE GENOMIC DNA]</scope>
    <source>
        <strain evidence="4">CG22_combo_CG10-13_8_21_14_all_39_12</strain>
    </source>
</reference>
<gene>
    <name evidence="4" type="ORF">COX05_03245</name>
</gene>
<dbReference type="GO" id="GO:0008483">
    <property type="term" value="F:transaminase activity"/>
    <property type="evidence" value="ECO:0007669"/>
    <property type="project" value="TreeGrafter"/>
</dbReference>
<feature type="active site" description="Proton acceptor" evidence="1">
    <location>
        <position position="186"/>
    </location>
</feature>
<dbReference type="Gene3D" id="3.90.1150.10">
    <property type="entry name" value="Aspartate Aminotransferase, domain 1"/>
    <property type="match status" value="1"/>
</dbReference>
<evidence type="ECO:0000313" key="4">
    <source>
        <dbReference type="EMBL" id="PIP56394.1"/>
    </source>
</evidence>
<accession>A0A2H0BFJ1</accession>
<evidence type="ECO:0000256" key="2">
    <source>
        <dbReference type="PIRSR" id="PIRSR000390-2"/>
    </source>
</evidence>
<protein>
    <recommendedName>
        <fullName evidence="6">Aminotransferase</fullName>
    </recommendedName>
</protein>
<proteinExistence type="inferred from homology"/>
<evidence type="ECO:0000256" key="1">
    <source>
        <dbReference type="PIRSR" id="PIRSR000390-1"/>
    </source>
</evidence>
<dbReference type="Proteomes" id="UP000228495">
    <property type="component" value="Unassembled WGS sequence"/>
</dbReference>
<keyword evidence="2 3" id="KW-0663">Pyridoxal phosphate</keyword>
<dbReference type="GO" id="GO:0030170">
    <property type="term" value="F:pyridoxal phosphate binding"/>
    <property type="evidence" value="ECO:0007669"/>
    <property type="project" value="TreeGrafter"/>
</dbReference>
<dbReference type="Gene3D" id="3.40.640.10">
    <property type="entry name" value="Type I PLP-dependent aspartate aminotransferase-like (Major domain)"/>
    <property type="match status" value="1"/>
</dbReference>
<dbReference type="GO" id="GO:0000271">
    <property type="term" value="P:polysaccharide biosynthetic process"/>
    <property type="evidence" value="ECO:0007669"/>
    <property type="project" value="TreeGrafter"/>
</dbReference>
<comment type="caution">
    <text evidence="4">The sequence shown here is derived from an EMBL/GenBank/DDBJ whole genome shotgun (WGS) entry which is preliminary data.</text>
</comment>
<dbReference type="InterPro" id="IPR015424">
    <property type="entry name" value="PyrdxlP-dep_Trfase"/>
</dbReference>
<evidence type="ECO:0000313" key="5">
    <source>
        <dbReference type="Proteomes" id="UP000228495"/>
    </source>
</evidence>
<sequence length="415" mass="46377">MLITPSLSPNISKEDVHLAIALLLQPWKWRDTEPVHELESVFSDILSISKESVFAINSARAGIADILSTYSIGKGDEVIVQGFTCVAVTNPVHWVGATPVIVDIEKDSLNVSLEEVKKHVSKKTKAIIVQHTFGLPFQDLDELLSFAHEKGIIVIEDCAHALGATRDGKPVGTIADASVFSFGRDKIVSSVFGGIVVLKDFGKQNKYRQQVETRKKMGWWWIKKQLLHPITTWISLVTYHWLSFGKAWHYVLQNIGLISKATSFDEKMSGPRPLWTTKKMPGVLAKLAMSQLSSLKVSTNRRTEIASKYYDAGIQSVQIDTAERVWLRYAILENSPTEMKKYFSRRGVILGDWYDQVVAPCEVDLSKLGYTVGDAPVAEDVASQVVNLPTYSRMTDEDVSLVISLYKEYKEEKGA</sequence>
<dbReference type="EMBL" id="PCSU01000056">
    <property type="protein sequence ID" value="PIP56394.1"/>
    <property type="molecule type" value="Genomic_DNA"/>
</dbReference>
<organism evidence="4 5">
    <name type="scientific">candidate division WWE3 bacterium CG22_combo_CG10-13_8_21_14_all_39_12</name>
    <dbReference type="NCBI Taxonomy" id="1975094"/>
    <lineage>
        <taxon>Bacteria</taxon>
        <taxon>Katanobacteria</taxon>
    </lineage>
</organism>
<name>A0A2H0BFJ1_UNCKA</name>
<dbReference type="PANTHER" id="PTHR30244:SF34">
    <property type="entry name" value="DTDP-4-AMINO-4,6-DIDEOXYGALACTOSE TRANSAMINASE"/>
    <property type="match status" value="1"/>
</dbReference>
<dbReference type="InterPro" id="IPR000653">
    <property type="entry name" value="DegT/StrS_aminotransferase"/>
</dbReference>
<dbReference type="InterPro" id="IPR015422">
    <property type="entry name" value="PyrdxlP-dep_Trfase_small"/>
</dbReference>
<dbReference type="AlphaFoldDB" id="A0A2H0BFJ1"/>